<dbReference type="InterPro" id="IPR029021">
    <property type="entry name" value="Prot-tyrosine_phosphatase-like"/>
</dbReference>
<reference evidence="2 3" key="1">
    <citation type="submission" date="2006-10" db="EMBL/GenBank/DDBJ databases">
        <title>Complete sequence of Syntrophobacter fumaroxidans MPOB.</title>
        <authorList>
            <consortium name="US DOE Joint Genome Institute"/>
            <person name="Copeland A."/>
            <person name="Lucas S."/>
            <person name="Lapidus A."/>
            <person name="Barry K."/>
            <person name="Detter J.C."/>
            <person name="Glavina del Rio T."/>
            <person name="Hammon N."/>
            <person name="Israni S."/>
            <person name="Pitluck S."/>
            <person name="Goltsman E.G."/>
            <person name="Martinez M."/>
            <person name="Schmutz J."/>
            <person name="Larimer F."/>
            <person name="Land M."/>
            <person name="Hauser L."/>
            <person name="Kyrpides N."/>
            <person name="Kim E."/>
            <person name="Boone D.R."/>
            <person name="Brockman F."/>
            <person name="Culley D."/>
            <person name="Ferry J."/>
            <person name="Gunsalus R."/>
            <person name="McInerney M.J."/>
            <person name="Morrison M."/>
            <person name="Plugge C."/>
            <person name="Rohlin L."/>
            <person name="Scholten J."/>
            <person name="Sieber J."/>
            <person name="Stams A.J.M."/>
            <person name="Worm P."/>
            <person name="Henstra A.M."/>
            <person name="Richardson P."/>
        </authorList>
    </citation>
    <scope>NUCLEOTIDE SEQUENCE [LARGE SCALE GENOMIC DNA]</scope>
    <source>
        <strain evidence="3">DSM 10017 / MPOB</strain>
    </source>
</reference>
<gene>
    <name evidence="2" type="ordered locus">Sfum_3916</name>
</gene>
<dbReference type="PANTHER" id="PTHR23339">
    <property type="entry name" value="TYROSINE SPECIFIC PROTEIN PHOSPHATASE AND DUAL SPECIFICITY PROTEIN PHOSPHATASE"/>
    <property type="match status" value="1"/>
</dbReference>
<proteinExistence type="predicted"/>
<organism evidence="2 3">
    <name type="scientific">Syntrophobacter fumaroxidans (strain DSM 10017 / MPOB)</name>
    <dbReference type="NCBI Taxonomy" id="335543"/>
    <lineage>
        <taxon>Bacteria</taxon>
        <taxon>Pseudomonadati</taxon>
        <taxon>Thermodesulfobacteriota</taxon>
        <taxon>Syntrophobacteria</taxon>
        <taxon>Syntrophobacterales</taxon>
        <taxon>Syntrophobacteraceae</taxon>
        <taxon>Syntrophobacter</taxon>
    </lineage>
</organism>
<dbReference type="EMBL" id="CP000478">
    <property type="protein sequence ID" value="ABK19585.1"/>
    <property type="molecule type" value="Genomic_DNA"/>
</dbReference>
<evidence type="ECO:0000313" key="3">
    <source>
        <dbReference type="Proteomes" id="UP000001784"/>
    </source>
</evidence>
<dbReference type="eggNOG" id="COG2365">
    <property type="taxonomic scope" value="Bacteria"/>
</dbReference>
<evidence type="ECO:0000313" key="2">
    <source>
        <dbReference type="EMBL" id="ABK19585.1"/>
    </source>
</evidence>
<evidence type="ECO:0000259" key="1">
    <source>
        <dbReference type="PROSITE" id="PS50056"/>
    </source>
</evidence>
<dbReference type="AlphaFoldDB" id="A0LQ83"/>
<dbReference type="InterPro" id="IPR050561">
    <property type="entry name" value="PTP"/>
</dbReference>
<dbReference type="InterPro" id="IPR000387">
    <property type="entry name" value="Tyr_Pase_dom"/>
</dbReference>
<protein>
    <submittedName>
        <fullName evidence="2">Dual specificity protein phosphatase</fullName>
    </submittedName>
</protein>
<accession>A0LQ83</accession>
<dbReference type="InterPro" id="IPR016130">
    <property type="entry name" value="Tyr_Pase_AS"/>
</dbReference>
<name>A0LQ83_SYNFM</name>
<dbReference type="Proteomes" id="UP000001784">
    <property type="component" value="Chromosome"/>
</dbReference>
<dbReference type="Pfam" id="PF22785">
    <property type="entry name" value="Tc-R-P"/>
    <property type="match status" value="1"/>
</dbReference>
<dbReference type="PROSITE" id="PS00383">
    <property type="entry name" value="TYR_PHOSPHATASE_1"/>
    <property type="match status" value="1"/>
</dbReference>
<dbReference type="STRING" id="335543.Sfum_3916"/>
<sequence length="197" mass="21244">MSDRREPAAGSPGATEEVVPPLRGSYWVLPGRLLAGRCPIRHDPGDTARDLGVLIESGIRCVIDLMDGKEVDRDGNPFPDYGDALTRVARAAGTAVTRRKIPVDHLAPEEGAIRTVLDAIDGALAEGKPVFLHCWAGRGRTGVIVGCYLVRNGLSGREALEEIARLRGHLESEHPSPEAETQRKIVLTWQDTTRAAG</sequence>
<dbReference type="Gene3D" id="3.90.190.10">
    <property type="entry name" value="Protein tyrosine phosphatase superfamily"/>
    <property type="match status" value="1"/>
</dbReference>
<dbReference type="InParanoid" id="A0LQ83"/>
<keyword evidence="3" id="KW-1185">Reference proteome</keyword>
<feature type="domain" description="Tyrosine specific protein phosphatases" evidence="1">
    <location>
        <begin position="114"/>
        <end position="167"/>
    </location>
</feature>
<dbReference type="HOGENOM" id="CLU_047330_3_1_7"/>
<dbReference type="SUPFAM" id="SSF52799">
    <property type="entry name" value="(Phosphotyrosine protein) phosphatases II"/>
    <property type="match status" value="1"/>
</dbReference>
<dbReference type="PROSITE" id="PS50056">
    <property type="entry name" value="TYR_PHOSPHATASE_2"/>
    <property type="match status" value="1"/>
</dbReference>
<dbReference type="RefSeq" id="WP_011700701.1">
    <property type="nucleotide sequence ID" value="NC_008554.1"/>
</dbReference>
<dbReference type="KEGG" id="sfu:Sfum_3916"/>